<proteinExistence type="predicted"/>
<keyword evidence="1" id="KW-1133">Transmembrane helix</keyword>
<evidence type="ECO:0000313" key="3">
    <source>
        <dbReference type="Proteomes" id="UP000267003"/>
    </source>
</evidence>
<keyword evidence="1" id="KW-0812">Transmembrane</keyword>
<evidence type="ECO:0000256" key="1">
    <source>
        <dbReference type="SAM" id="Phobius"/>
    </source>
</evidence>
<sequence length="81" mass="8201">MKRFLIFAGSVIALLLGVFVLIVAMEPAHHGGGYDGGFAMGLAVIVVTGAMVAVGVIAAGGMLMFLRHLSQGRAPKGPPAP</sequence>
<protein>
    <submittedName>
        <fullName evidence="2">Uncharacterized protein</fullName>
    </submittedName>
</protein>
<dbReference type="AlphaFoldDB" id="A0A3A8QZY6"/>
<accession>A0A3A8QZY6</accession>
<dbReference type="Proteomes" id="UP000267003">
    <property type="component" value="Unassembled WGS sequence"/>
</dbReference>
<keyword evidence="1" id="KW-0472">Membrane</keyword>
<evidence type="ECO:0000313" key="2">
    <source>
        <dbReference type="EMBL" id="RKH74339.1"/>
    </source>
</evidence>
<gene>
    <name evidence="2" type="ORF">D7W81_01930</name>
</gene>
<organism evidence="2 3">
    <name type="scientific">Corallococcus aberystwythensis</name>
    <dbReference type="NCBI Taxonomy" id="2316722"/>
    <lineage>
        <taxon>Bacteria</taxon>
        <taxon>Pseudomonadati</taxon>
        <taxon>Myxococcota</taxon>
        <taxon>Myxococcia</taxon>
        <taxon>Myxococcales</taxon>
        <taxon>Cystobacterineae</taxon>
        <taxon>Myxococcaceae</taxon>
        <taxon>Corallococcus</taxon>
    </lineage>
</organism>
<name>A0A3A8QZY6_9BACT</name>
<comment type="caution">
    <text evidence="2">The sequence shown here is derived from an EMBL/GenBank/DDBJ whole genome shotgun (WGS) entry which is preliminary data.</text>
</comment>
<dbReference type="EMBL" id="RAWK01000007">
    <property type="protein sequence ID" value="RKH74339.1"/>
    <property type="molecule type" value="Genomic_DNA"/>
</dbReference>
<reference evidence="3" key="1">
    <citation type="submission" date="2018-09" db="EMBL/GenBank/DDBJ databases">
        <authorList>
            <person name="Livingstone P.G."/>
            <person name="Whitworth D.E."/>
        </authorList>
    </citation>
    <scope>NUCLEOTIDE SEQUENCE [LARGE SCALE GENOMIC DNA]</scope>
    <source>
        <strain evidence="3">AB050A</strain>
    </source>
</reference>
<keyword evidence="3" id="KW-1185">Reference proteome</keyword>
<feature type="transmembrane region" description="Helical" evidence="1">
    <location>
        <begin position="40"/>
        <end position="66"/>
    </location>
</feature>